<feature type="domain" description="Lipocalin/cytosolic fatty-acid binding" evidence="1">
    <location>
        <begin position="13"/>
        <end position="161"/>
    </location>
</feature>
<dbReference type="InterPro" id="IPR012674">
    <property type="entry name" value="Calycin"/>
</dbReference>
<evidence type="ECO:0000313" key="2">
    <source>
        <dbReference type="EMBL" id="CAE0771928.1"/>
    </source>
</evidence>
<dbReference type="PANTHER" id="PTHR10612">
    <property type="entry name" value="APOLIPOPROTEIN D"/>
    <property type="match status" value="1"/>
</dbReference>
<dbReference type="Gene3D" id="2.40.128.20">
    <property type="match status" value="1"/>
</dbReference>
<name>A0A7S4F435_CHRCT</name>
<dbReference type="InterPro" id="IPR000566">
    <property type="entry name" value="Lipocln_cytosolic_FA-bd_dom"/>
</dbReference>
<dbReference type="Pfam" id="PF08212">
    <property type="entry name" value="Lipocalin_2"/>
    <property type="match status" value="1"/>
</dbReference>
<dbReference type="SUPFAM" id="SSF50814">
    <property type="entry name" value="Lipocalins"/>
    <property type="match status" value="1"/>
</dbReference>
<evidence type="ECO:0000259" key="1">
    <source>
        <dbReference type="Pfam" id="PF08212"/>
    </source>
</evidence>
<reference evidence="2" key="1">
    <citation type="submission" date="2021-01" db="EMBL/GenBank/DDBJ databases">
        <authorList>
            <person name="Corre E."/>
            <person name="Pelletier E."/>
            <person name="Niang G."/>
            <person name="Scheremetjew M."/>
            <person name="Finn R."/>
            <person name="Kale V."/>
            <person name="Holt S."/>
            <person name="Cochrane G."/>
            <person name="Meng A."/>
            <person name="Brown T."/>
            <person name="Cohen L."/>
        </authorList>
    </citation>
    <scope>NUCLEOTIDE SEQUENCE</scope>
    <source>
        <strain evidence="2">CCMP645</strain>
    </source>
</reference>
<gene>
    <name evidence="2" type="ORF">PCAR00345_LOCUS24540</name>
</gene>
<accession>A0A7S4F435</accession>
<dbReference type="EMBL" id="HBIZ01038473">
    <property type="protein sequence ID" value="CAE0771928.1"/>
    <property type="molecule type" value="Transcribed_RNA"/>
</dbReference>
<dbReference type="AlphaFoldDB" id="A0A7S4F435"/>
<sequence length="165" mass="19120">MPKLKPLDVKIDPIRCMGDWYVQRQIPAVSAFEKDVHNGKESYTWDELKEKVTVKYTFNRGSHDAPVTTVYQKGWVKSNAGTEWRVAPWLGFFYLPFSLPYYIIDIDTNDYSYMTAAGPSIKGNWLYVMTREKVVEESKIQKMLEVVEKNGFDLSQVATVPHKQD</sequence>
<protein>
    <recommendedName>
        <fullName evidence="1">Lipocalin/cytosolic fatty-acid binding domain-containing protein</fullName>
    </recommendedName>
</protein>
<dbReference type="PANTHER" id="PTHR10612:SF34">
    <property type="entry name" value="APOLIPOPROTEIN D"/>
    <property type="match status" value="1"/>
</dbReference>
<dbReference type="GO" id="GO:0006950">
    <property type="term" value="P:response to stress"/>
    <property type="evidence" value="ECO:0007669"/>
    <property type="project" value="UniProtKB-ARBA"/>
</dbReference>
<organism evidence="2">
    <name type="scientific">Chrysotila carterae</name>
    <name type="common">Marine alga</name>
    <name type="synonym">Syracosphaera carterae</name>
    <dbReference type="NCBI Taxonomy" id="13221"/>
    <lineage>
        <taxon>Eukaryota</taxon>
        <taxon>Haptista</taxon>
        <taxon>Haptophyta</taxon>
        <taxon>Prymnesiophyceae</taxon>
        <taxon>Isochrysidales</taxon>
        <taxon>Isochrysidaceae</taxon>
        <taxon>Chrysotila</taxon>
    </lineage>
</organism>
<proteinExistence type="predicted"/>